<feature type="compositionally biased region" description="Basic and acidic residues" evidence="1">
    <location>
        <begin position="101"/>
        <end position="122"/>
    </location>
</feature>
<comment type="caution">
    <text evidence="2">The sequence shown here is derived from an EMBL/GenBank/DDBJ whole genome shotgun (WGS) entry which is preliminary data.</text>
</comment>
<feature type="compositionally biased region" description="Low complexity" evidence="1">
    <location>
        <begin position="36"/>
        <end position="50"/>
    </location>
</feature>
<accession>A0A2S5BHR1</accession>
<dbReference type="Proteomes" id="UP000237144">
    <property type="component" value="Unassembled WGS sequence"/>
</dbReference>
<protein>
    <submittedName>
        <fullName evidence="2">Uncharacterized protein</fullName>
    </submittedName>
</protein>
<feature type="compositionally biased region" description="Polar residues" evidence="1">
    <location>
        <begin position="89"/>
        <end position="99"/>
    </location>
</feature>
<dbReference type="AlphaFoldDB" id="A0A2S5BHR1"/>
<proteinExistence type="predicted"/>
<evidence type="ECO:0000313" key="3">
    <source>
        <dbReference type="Proteomes" id="UP000237144"/>
    </source>
</evidence>
<keyword evidence="3" id="KW-1185">Reference proteome</keyword>
<evidence type="ECO:0000313" key="2">
    <source>
        <dbReference type="EMBL" id="POY76302.1"/>
    </source>
</evidence>
<reference evidence="2 3" key="1">
    <citation type="journal article" date="2018" name="Front. Microbiol.">
        <title>Prospects for Fungal Bioremediation of Acidic Radioactive Waste Sites: Characterization and Genome Sequence of Rhodotorula taiwanensis MD1149.</title>
        <authorList>
            <person name="Tkavc R."/>
            <person name="Matrosova V.Y."/>
            <person name="Grichenko O.E."/>
            <person name="Gostincar C."/>
            <person name="Volpe R.P."/>
            <person name="Klimenkova P."/>
            <person name="Gaidamakova E.K."/>
            <person name="Zhou C.E."/>
            <person name="Stewart B.J."/>
            <person name="Lyman M.G."/>
            <person name="Malfatti S.A."/>
            <person name="Rubinfeld B."/>
            <person name="Courtot M."/>
            <person name="Singh J."/>
            <person name="Dalgard C.L."/>
            <person name="Hamilton T."/>
            <person name="Frey K.G."/>
            <person name="Gunde-Cimerman N."/>
            <person name="Dugan L."/>
            <person name="Daly M.J."/>
        </authorList>
    </citation>
    <scope>NUCLEOTIDE SEQUENCE [LARGE SCALE GENOMIC DNA]</scope>
    <source>
        <strain evidence="2 3">MD1149</strain>
    </source>
</reference>
<feature type="region of interest" description="Disordered" evidence="1">
    <location>
        <begin position="1"/>
        <end position="136"/>
    </location>
</feature>
<evidence type="ECO:0000256" key="1">
    <source>
        <dbReference type="SAM" id="MobiDB-lite"/>
    </source>
</evidence>
<dbReference type="EMBL" id="PJQD01000005">
    <property type="protein sequence ID" value="POY76302.1"/>
    <property type="molecule type" value="Genomic_DNA"/>
</dbReference>
<feature type="compositionally biased region" description="Polar residues" evidence="1">
    <location>
        <begin position="20"/>
        <end position="31"/>
    </location>
</feature>
<organism evidence="2 3">
    <name type="scientific">Rhodotorula taiwanensis</name>
    <dbReference type="NCBI Taxonomy" id="741276"/>
    <lineage>
        <taxon>Eukaryota</taxon>
        <taxon>Fungi</taxon>
        <taxon>Dikarya</taxon>
        <taxon>Basidiomycota</taxon>
        <taxon>Pucciniomycotina</taxon>
        <taxon>Microbotryomycetes</taxon>
        <taxon>Sporidiobolales</taxon>
        <taxon>Sporidiobolaceae</taxon>
        <taxon>Rhodotorula</taxon>
    </lineage>
</organism>
<sequence>MFSARSLARYAPRPAVRPQAVQQPHLISTSFAPIRSSTSAFSTSACAKSSGEGVGESKPIGGENPISARADGVKKAVKSVAEGAEGVAQQATGDEQSTFGREAKHPGPDPRNVHQQEQDKGRKAGLAHKGEQQGAI</sequence>
<gene>
    <name evidence="2" type="ORF">BMF94_0497</name>
</gene>
<name>A0A2S5BHR1_9BASI</name>
<dbReference type="OrthoDB" id="10369793at2759"/>